<dbReference type="RefSeq" id="WP_415864317.1">
    <property type="nucleotide sequence ID" value="NZ_CP134536.1"/>
</dbReference>
<dbReference type="Pfam" id="PF05036">
    <property type="entry name" value="SPOR"/>
    <property type="match status" value="1"/>
</dbReference>
<dbReference type="Proteomes" id="UP001302806">
    <property type="component" value="Chromosome"/>
</dbReference>
<dbReference type="Proteomes" id="UP001303407">
    <property type="component" value="Chromosome"/>
</dbReference>
<evidence type="ECO:0000256" key="2">
    <source>
        <dbReference type="SAM" id="SignalP"/>
    </source>
</evidence>
<dbReference type="EMBL" id="CP134536">
    <property type="protein sequence ID" value="WNH14310.1"/>
    <property type="molecule type" value="Genomic_DNA"/>
</dbReference>
<protein>
    <submittedName>
        <fullName evidence="5">SPOR domain-containing protein</fullName>
    </submittedName>
</protein>
<keyword evidence="7" id="KW-1185">Reference proteome</keyword>
<keyword evidence="1" id="KW-0175">Coiled coil</keyword>
<name>A0ABY9Y870_9FLAO</name>
<gene>
    <name evidence="5" type="ORF">RHP49_08670</name>
    <name evidence="4" type="ORF">RHP51_18065</name>
</gene>
<reference evidence="6 7" key="1">
    <citation type="submission" date="2023-09" db="EMBL/GenBank/DDBJ databases">
        <title>Thalassobella suaedae gen. nov., sp. nov., a marine bacterium of the family Flavobacteriaceae isolated from a halophyte Suaeda japonica.</title>
        <authorList>
            <person name="Lee S.Y."/>
            <person name="Hwang C.Y."/>
        </authorList>
    </citation>
    <scope>NUCLEOTIDE SEQUENCE [LARGE SCALE GENOMIC DNA]</scope>
    <source>
        <strain evidence="5 7">HL-DH10</strain>
        <strain evidence="4 6">HL-DH14</strain>
    </source>
</reference>
<feature type="chain" id="PRO_5045034384" evidence="2">
    <location>
        <begin position="26"/>
        <end position="132"/>
    </location>
</feature>
<keyword evidence="2" id="KW-0732">Signal</keyword>
<evidence type="ECO:0000313" key="4">
    <source>
        <dbReference type="EMBL" id="WNH08929.1"/>
    </source>
</evidence>
<evidence type="ECO:0000259" key="3">
    <source>
        <dbReference type="Pfam" id="PF05036"/>
    </source>
</evidence>
<evidence type="ECO:0000313" key="7">
    <source>
        <dbReference type="Proteomes" id="UP001303407"/>
    </source>
</evidence>
<evidence type="ECO:0000313" key="6">
    <source>
        <dbReference type="Proteomes" id="UP001302806"/>
    </source>
</evidence>
<dbReference type="EMBL" id="CP134537">
    <property type="protein sequence ID" value="WNH08929.1"/>
    <property type="molecule type" value="Genomic_DNA"/>
</dbReference>
<feature type="coiled-coil region" evidence="1">
    <location>
        <begin position="34"/>
        <end position="61"/>
    </location>
</feature>
<evidence type="ECO:0000256" key="1">
    <source>
        <dbReference type="SAM" id="Coils"/>
    </source>
</evidence>
<organism evidence="5 7">
    <name type="scientific">Thalassobellus suaedae</name>
    <dbReference type="NCBI Taxonomy" id="3074124"/>
    <lineage>
        <taxon>Bacteria</taxon>
        <taxon>Pseudomonadati</taxon>
        <taxon>Bacteroidota</taxon>
        <taxon>Flavobacteriia</taxon>
        <taxon>Flavobacteriales</taxon>
        <taxon>Flavobacteriaceae</taxon>
        <taxon>Thalassobellus</taxon>
    </lineage>
</organism>
<proteinExistence type="predicted"/>
<dbReference type="InterPro" id="IPR007730">
    <property type="entry name" value="SPOR-like_dom"/>
</dbReference>
<feature type="signal peptide" evidence="2">
    <location>
        <begin position="1"/>
        <end position="25"/>
    </location>
</feature>
<feature type="domain" description="SPOR" evidence="3">
    <location>
        <begin position="55"/>
        <end position="125"/>
    </location>
</feature>
<evidence type="ECO:0000313" key="5">
    <source>
        <dbReference type="EMBL" id="WNH14310.1"/>
    </source>
</evidence>
<sequence length="132" mass="15241">MKILSLKISALAFLGFIIPTTSSFSQEGTVNLNQDKKIETLLNLKKEINKSENNSDRYKIQIYNGNRSGAQTAQKEFKESFTDWASTDTYEPPNFKIWVGNFRTRLEADRALKRIKIKFPSAFIFKPLKKKD</sequence>
<accession>A0ABY9Y870</accession>